<dbReference type="GO" id="GO:0046872">
    <property type="term" value="F:metal ion binding"/>
    <property type="evidence" value="ECO:0007669"/>
    <property type="project" value="InterPro"/>
</dbReference>
<evidence type="ECO:0000256" key="3">
    <source>
        <dbReference type="ARBA" id="ARBA00022840"/>
    </source>
</evidence>
<dbReference type="Gene3D" id="3.40.50.20">
    <property type="match status" value="1"/>
</dbReference>
<keyword evidence="1 4" id="KW-0547">Nucleotide-binding</keyword>
<dbReference type="InterPro" id="IPR003135">
    <property type="entry name" value="ATP-grasp_carboxylate-amine"/>
</dbReference>
<name>A0A6G7WGQ2_9LACT</name>
<evidence type="ECO:0000259" key="5">
    <source>
        <dbReference type="PROSITE" id="PS50975"/>
    </source>
</evidence>
<dbReference type="AlphaFoldDB" id="A0A6G7WGQ2"/>
<accession>A0A6G7WGQ2</accession>
<dbReference type="PROSITE" id="PS50975">
    <property type="entry name" value="ATP_GRASP"/>
    <property type="match status" value="1"/>
</dbReference>
<evidence type="ECO:0000313" key="7">
    <source>
        <dbReference type="Proteomes" id="UP000501830"/>
    </source>
</evidence>
<keyword evidence="2" id="KW-0658">Purine biosynthesis</keyword>
<dbReference type="GO" id="GO:0005829">
    <property type="term" value="C:cytosol"/>
    <property type="evidence" value="ECO:0007669"/>
    <property type="project" value="TreeGrafter"/>
</dbReference>
<dbReference type="GeneID" id="94552560"/>
<dbReference type="InterPro" id="IPR013815">
    <property type="entry name" value="ATP_grasp_subdomain_1"/>
</dbReference>
<gene>
    <name evidence="6" type="ORF">G7058_04665</name>
</gene>
<evidence type="ECO:0000256" key="4">
    <source>
        <dbReference type="PROSITE-ProRule" id="PRU00409"/>
    </source>
</evidence>
<keyword evidence="7" id="KW-1185">Reference proteome</keyword>
<feature type="domain" description="ATP-grasp" evidence="5">
    <location>
        <begin position="93"/>
        <end position="279"/>
    </location>
</feature>
<evidence type="ECO:0000256" key="2">
    <source>
        <dbReference type="ARBA" id="ARBA00022755"/>
    </source>
</evidence>
<dbReference type="Gene3D" id="3.30.1490.20">
    <property type="entry name" value="ATP-grasp fold, A domain"/>
    <property type="match status" value="1"/>
</dbReference>
<keyword evidence="3 4" id="KW-0067">ATP-binding</keyword>
<reference evidence="6 7" key="1">
    <citation type="journal article" date="2017" name="Int. J. Syst. Evol. Microbiol.">
        <title>Jeotgalibaca porci sp. nov. and Jeotgalibaca arthritidis sp. nov., isolated from pigs, and emended description of the genus Jeotgalibaca.</title>
        <authorList>
            <person name="Zamora L."/>
            <person name="Perez-Sancho M."/>
            <person name="Dominguez L."/>
            <person name="Fernandez-Garayzabal J.F."/>
            <person name="Vela A.I."/>
        </authorList>
    </citation>
    <scope>NUCLEOTIDE SEQUENCE [LARGE SCALE GENOMIC DNA]</scope>
    <source>
        <strain evidence="6 7">CCUG 69148</strain>
    </source>
</reference>
<sequence>MATINLPGQTIGILGEGKRSERLQVAARERGYKVIVFSDQKSENLFDFASKANLLIFESDCDEADELQALQQYIEIPQLAETLSVTKDRLIEKVFLESLNINAVPYALITSIADLKAEVGGIGYPCVLKPIRVEKNQLSNVMLYSEEDFSKAEALLQTGSCILDAWVPFDRELTISFVSGKNGQLVPLPISETFYHRQVLQGAVTPARIPEEMADAIQDIGRTLSGAMNLSGIITIEFLVTAVGTIYAKKIITSVHHMLDYTLDATNISQYELFIRAVCGLPIPEVKMTQPVTSYLVNQDEQEQLMSQLSFQPDWYLRATDTGWLVNAMGDDWSALTVLLSPE</sequence>
<organism evidence="6 7">
    <name type="scientific">Jeotgalibaca porci</name>
    <dbReference type="NCBI Taxonomy" id="1868793"/>
    <lineage>
        <taxon>Bacteria</taxon>
        <taxon>Bacillati</taxon>
        <taxon>Bacillota</taxon>
        <taxon>Bacilli</taxon>
        <taxon>Lactobacillales</taxon>
        <taxon>Carnobacteriaceae</taxon>
        <taxon>Jeotgalibaca</taxon>
    </lineage>
</organism>
<protein>
    <submittedName>
        <fullName evidence="6">ATP-grasp domain-containing protein</fullName>
    </submittedName>
</protein>
<proteinExistence type="predicted"/>
<dbReference type="Gene3D" id="3.30.470.20">
    <property type="entry name" value="ATP-grasp fold, B domain"/>
    <property type="match status" value="1"/>
</dbReference>
<dbReference type="PANTHER" id="PTHR11609">
    <property type="entry name" value="PURINE BIOSYNTHESIS PROTEIN 6/7, PUR6/7"/>
    <property type="match status" value="1"/>
</dbReference>
<dbReference type="GO" id="GO:0006164">
    <property type="term" value="P:purine nucleotide biosynthetic process"/>
    <property type="evidence" value="ECO:0007669"/>
    <property type="project" value="UniProtKB-KW"/>
</dbReference>
<dbReference type="EMBL" id="CP049889">
    <property type="protein sequence ID" value="QIK51411.1"/>
    <property type="molecule type" value="Genomic_DNA"/>
</dbReference>
<dbReference type="KEGG" id="jpo:G7058_04665"/>
<dbReference type="RefSeq" id="WP_166062466.1">
    <property type="nucleotide sequence ID" value="NZ_CP049889.1"/>
</dbReference>
<evidence type="ECO:0000256" key="1">
    <source>
        <dbReference type="ARBA" id="ARBA00022741"/>
    </source>
</evidence>
<dbReference type="SUPFAM" id="SSF56059">
    <property type="entry name" value="Glutathione synthetase ATP-binding domain-like"/>
    <property type="match status" value="1"/>
</dbReference>
<evidence type="ECO:0000313" key="6">
    <source>
        <dbReference type="EMBL" id="QIK51411.1"/>
    </source>
</evidence>
<dbReference type="Pfam" id="PF02222">
    <property type="entry name" value="ATP-grasp"/>
    <property type="match status" value="1"/>
</dbReference>
<dbReference type="GO" id="GO:0005524">
    <property type="term" value="F:ATP binding"/>
    <property type="evidence" value="ECO:0007669"/>
    <property type="project" value="UniProtKB-UniRule"/>
</dbReference>
<dbReference type="InterPro" id="IPR011761">
    <property type="entry name" value="ATP-grasp"/>
</dbReference>
<dbReference type="PANTHER" id="PTHR11609:SF5">
    <property type="entry name" value="PHOSPHORIBOSYLAMINOIMIDAZOLE CARBOXYLASE"/>
    <property type="match status" value="1"/>
</dbReference>
<dbReference type="Proteomes" id="UP000501830">
    <property type="component" value="Chromosome"/>
</dbReference>